<dbReference type="OrthoDB" id="9994729at2"/>
<accession>A0A227PGT5</accession>
<gene>
    <name evidence="2" type="ORF">B0A64_03765</name>
</gene>
<proteinExistence type="predicted"/>
<keyword evidence="1" id="KW-1133">Transmembrane helix</keyword>
<feature type="transmembrane region" description="Helical" evidence="1">
    <location>
        <begin position="6"/>
        <end position="25"/>
    </location>
</feature>
<keyword evidence="1" id="KW-0472">Membrane</keyword>
<evidence type="ECO:0000313" key="2">
    <source>
        <dbReference type="EMBL" id="OXG09121.1"/>
    </source>
</evidence>
<organism evidence="2 3">
    <name type="scientific">Flavobacterium araucananum</name>
    <dbReference type="NCBI Taxonomy" id="946678"/>
    <lineage>
        <taxon>Bacteria</taxon>
        <taxon>Pseudomonadati</taxon>
        <taxon>Bacteroidota</taxon>
        <taxon>Flavobacteriia</taxon>
        <taxon>Flavobacteriales</taxon>
        <taxon>Flavobacteriaceae</taxon>
        <taxon>Flavobacterium</taxon>
    </lineage>
</organism>
<evidence type="ECO:0000256" key="1">
    <source>
        <dbReference type="SAM" id="Phobius"/>
    </source>
</evidence>
<dbReference type="RefSeq" id="WP_089478208.1">
    <property type="nucleotide sequence ID" value="NZ_MUGS01000004.1"/>
</dbReference>
<keyword evidence="3" id="KW-1185">Reference proteome</keyword>
<comment type="caution">
    <text evidence="2">The sequence shown here is derived from an EMBL/GenBank/DDBJ whole genome shotgun (WGS) entry which is preliminary data.</text>
</comment>
<sequence length="175" mass="21092">MDILKLNKQTIILSLLIIFLGFYIFKGLHGEQEDESKKDAKIKECKNDLFVAQNIYWIYCNQYNLHDLVNLNANIIRKNKIIKIFYKKNMADNYFSFEYSDLMKSDTIMVTIKNDIYYIHSFENDYWIGYKPQDCYLKKYKINKTDIKDKGVIYEKKHYDLSPTNKKIYLIKEDL</sequence>
<reference evidence="2 3" key="1">
    <citation type="submission" date="2016-11" db="EMBL/GenBank/DDBJ databases">
        <title>Whole genomes of Flavobacteriaceae.</title>
        <authorList>
            <person name="Stine C."/>
            <person name="Li C."/>
            <person name="Tadesse D."/>
        </authorList>
    </citation>
    <scope>NUCLEOTIDE SEQUENCE [LARGE SCALE GENOMIC DNA]</scope>
    <source>
        <strain evidence="2 3">DSM 24704</strain>
    </source>
</reference>
<protein>
    <submittedName>
        <fullName evidence="2">Uncharacterized protein</fullName>
    </submittedName>
</protein>
<name>A0A227PGT5_9FLAO</name>
<keyword evidence="1" id="KW-0812">Transmembrane</keyword>
<evidence type="ECO:0000313" key="3">
    <source>
        <dbReference type="Proteomes" id="UP000214684"/>
    </source>
</evidence>
<dbReference type="EMBL" id="MUGS01000004">
    <property type="protein sequence ID" value="OXG09121.1"/>
    <property type="molecule type" value="Genomic_DNA"/>
</dbReference>
<dbReference type="AlphaFoldDB" id="A0A227PGT5"/>
<dbReference type="Proteomes" id="UP000214684">
    <property type="component" value="Unassembled WGS sequence"/>
</dbReference>